<dbReference type="RefSeq" id="WP_246095791.1">
    <property type="nucleotide sequence ID" value="NZ_BAAAWK010000001.1"/>
</dbReference>
<dbReference type="PROSITE" id="PS51257">
    <property type="entry name" value="PROKAR_LIPOPROTEIN"/>
    <property type="match status" value="1"/>
</dbReference>
<proteinExistence type="predicted"/>
<dbReference type="Proteomes" id="UP000317715">
    <property type="component" value="Unassembled WGS sequence"/>
</dbReference>
<dbReference type="AlphaFoldDB" id="A0A4Y3NKP8"/>
<evidence type="ECO:0000313" key="2">
    <source>
        <dbReference type="EMBL" id="GEB19551.1"/>
    </source>
</evidence>
<gene>
    <name evidence="2" type="ORF">AAU01_23060</name>
</gene>
<sequence length="239" mass="24057">MKKFALQSAGISALVMMALTGCGGSTESAGSTEAATPSATPTVAKQYTSDELMAMVKQVKSPSGKELTVVSSEELAQENPMKALLSMFTVEPAECKDLGTLGGSEVLEGSTSAAGGDLNAETGVMTMVTLTSGVDVQKLKDSMAKSADQASKCATMTLSMSGQSMTVSTEKFEGISTVPGTQGYKTAMSSASGSSQTTYMAYVIKDGVMISATASGKGAEAAGVAAAGAMMDQAAALIK</sequence>
<keyword evidence="3" id="KW-1185">Reference proteome</keyword>
<accession>A0A4Y3NKP8</accession>
<evidence type="ECO:0008006" key="4">
    <source>
        <dbReference type="Google" id="ProtNLM"/>
    </source>
</evidence>
<dbReference type="GeneID" id="97302828"/>
<comment type="caution">
    <text evidence="2">The sequence shown here is derived from an EMBL/GenBank/DDBJ whole genome shotgun (WGS) entry which is preliminary data.</text>
</comment>
<evidence type="ECO:0000256" key="1">
    <source>
        <dbReference type="SAM" id="SignalP"/>
    </source>
</evidence>
<protein>
    <recommendedName>
        <fullName evidence="4">Lipoprotein</fullName>
    </recommendedName>
</protein>
<feature type="signal peptide" evidence="1">
    <location>
        <begin position="1"/>
        <end position="20"/>
    </location>
</feature>
<dbReference type="EMBL" id="BJMD01000013">
    <property type="protein sequence ID" value="GEB19551.1"/>
    <property type="molecule type" value="Genomic_DNA"/>
</dbReference>
<reference evidence="2 3" key="1">
    <citation type="submission" date="2019-06" db="EMBL/GenBank/DDBJ databases">
        <title>Whole genome shotgun sequence of Paenarthrobacter aurescens NBRC 12136.</title>
        <authorList>
            <person name="Hosoyama A."/>
            <person name="Uohara A."/>
            <person name="Ohji S."/>
            <person name="Ichikawa N."/>
        </authorList>
    </citation>
    <scope>NUCLEOTIDE SEQUENCE [LARGE SCALE GENOMIC DNA]</scope>
    <source>
        <strain evidence="2 3">NBRC 12136</strain>
    </source>
</reference>
<evidence type="ECO:0000313" key="3">
    <source>
        <dbReference type="Proteomes" id="UP000317715"/>
    </source>
</evidence>
<organism evidence="2 3">
    <name type="scientific">Paenarthrobacter aurescens</name>
    <name type="common">Arthrobacter aurescens</name>
    <dbReference type="NCBI Taxonomy" id="43663"/>
    <lineage>
        <taxon>Bacteria</taxon>
        <taxon>Bacillati</taxon>
        <taxon>Actinomycetota</taxon>
        <taxon>Actinomycetes</taxon>
        <taxon>Micrococcales</taxon>
        <taxon>Micrococcaceae</taxon>
        <taxon>Paenarthrobacter</taxon>
    </lineage>
</organism>
<keyword evidence="1" id="KW-0732">Signal</keyword>
<feature type="chain" id="PRO_5038864914" description="Lipoprotein" evidence="1">
    <location>
        <begin position="21"/>
        <end position="239"/>
    </location>
</feature>
<name>A0A4Y3NKP8_PAEAU</name>